<feature type="region of interest" description="Disordered" evidence="2">
    <location>
        <begin position="1"/>
        <end position="53"/>
    </location>
</feature>
<organism evidence="3 4">
    <name type="scientific">Stylonychia lemnae</name>
    <name type="common">Ciliate</name>
    <dbReference type="NCBI Taxonomy" id="5949"/>
    <lineage>
        <taxon>Eukaryota</taxon>
        <taxon>Sar</taxon>
        <taxon>Alveolata</taxon>
        <taxon>Ciliophora</taxon>
        <taxon>Intramacronucleata</taxon>
        <taxon>Spirotrichea</taxon>
        <taxon>Stichotrichia</taxon>
        <taxon>Sporadotrichida</taxon>
        <taxon>Oxytrichidae</taxon>
        <taxon>Stylonychinae</taxon>
        <taxon>Stylonychia</taxon>
    </lineage>
</organism>
<feature type="region of interest" description="Disordered" evidence="2">
    <location>
        <begin position="77"/>
        <end position="105"/>
    </location>
</feature>
<proteinExistence type="predicted"/>
<dbReference type="Proteomes" id="UP000039865">
    <property type="component" value="Unassembled WGS sequence"/>
</dbReference>
<feature type="region of interest" description="Disordered" evidence="2">
    <location>
        <begin position="415"/>
        <end position="463"/>
    </location>
</feature>
<sequence length="463" mass="54261">MKGQRQNPYDQQSDNYDESVHNSEEDENFYTDREHANNSNQRNSNLQQQQKMKSNLSKGNLNNINISPDNMYSTASFDQQQLQKNQANKSSKPQPVKAKPFQQQQLTIEQNQDPITADQMGEINHKLKAELSQLIDRLEMALNKFKERKEKDKLRYGIGAGINGGLFGGQNGQDLPDDLIQKEKELKNAQQRAINVKKEIQKIKRKLDTNIDINTITELENEIKNKKILLDRLEDQNNQIKKVGFQQQRAMEDLNKEEELNSQLSQINMQIRQIKIDTRQINDQYKELDKQMQEEHKVIYDLEERFRKINALISTKKRKTNNSQHEQIIDPDDQLTEEELEMQIKALEDQKLDGERKAKKQISDLDKQLLTVKEEVEVNEIKLRGKEQELKIADIRVRDLKRQIQVLQQAKIAQSNQQSQQDTPHQTQQQQQNQFHDQNLGQSKQIKKGGLQQQKQLIQQKIE</sequence>
<evidence type="ECO:0000313" key="3">
    <source>
        <dbReference type="EMBL" id="CDW85495.1"/>
    </source>
</evidence>
<evidence type="ECO:0008006" key="5">
    <source>
        <dbReference type="Google" id="ProtNLM"/>
    </source>
</evidence>
<dbReference type="InParanoid" id="A0A078ASN4"/>
<reference evidence="3 4" key="1">
    <citation type="submission" date="2014-06" db="EMBL/GenBank/DDBJ databases">
        <authorList>
            <person name="Swart Estienne"/>
        </authorList>
    </citation>
    <scope>NUCLEOTIDE SEQUENCE [LARGE SCALE GENOMIC DNA]</scope>
    <source>
        <strain evidence="3 4">130c</strain>
    </source>
</reference>
<evidence type="ECO:0000256" key="2">
    <source>
        <dbReference type="SAM" id="MobiDB-lite"/>
    </source>
</evidence>
<feature type="compositionally biased region" description="Low complexity" evidence="2">
    <location>
        <begin position="37"/>
        <end position="50"/>
    </location>
</feature>
<feature type="compositionally biased region" description="Polar residues" evidence="2">
    <location>
        <begin position="1"/>
        <end position="14"/>
    </location>
</feature>
<gene>
    <name evidence="3" type="primary">Contig19663.g20849</name>
    <name evidence="3" type="ORF">STYLEM_14573</name>
</gene>
<evidence type="ECO:0000313" key="4">
    <source>
        <dbReference type="Proteomes" id="UP000039865"/>
    </source>
</evidence>
<keyword evidence="4" id="KW-1185">Reference proteome</keyword>
<feature type="coiled-coil region" evidence="1">
    <location>
        <begin position="124"/>
        <end position="155"/>
    </location>
</feature>
<dbReference type="EMBL" id="CCKQ01013788">
    <property type="protein sequence ID" value="CDW85495.1"/>
    <property type="molecule type" value="Genomic_DNA"/>
</dbReference>
<keyword evidence="1" id="KW-0175">Coiled coil</keyword>
<protein>
    <recommendedName>
        <fullName evidence="5">Lebercilin domain-containing protein</fullName>
    </recommendedName>
</protein>
<feature type="coiled-coil region" evidence="1">
    <location>
        <begin position="179"/>
        <end position="305"/>
    </location>
</feature>
<evidence type="ECO:0000256" key="1">
    <source>
        <dbReference type="SAM" id="Coils"/>
    </source>
</evidence>
<dbReference type="AlphaFoldDB" id="A0A078ASN4"/>
<dbReference type="OrthoDB" id="300160at2759"/>
<accession>A0A078ASN4</accession>
<feature type="compositionally biased region" description="Polar residues" evidence="2">
    <location>
        <begin position="77"/>
        <end position="93"/>
    </location>
</feature>
<name>A0A078ASN4_STYLE</name>